<dbReference type="Proteomes" id="UP000190696">
    <property type="component" value="Unassembled WGS sequence"/>
</dbReference>
<dbReference type="Pfam" id="PF17676">
    <property type="entry name" value="Peptidase_S66C"/>
    <property type="match status" value="1"/>
</dbReference>
<dbReference type="InterPro" id="IPR040449">
    <property type="entry name" value="Peptidase_S66_N"/>
</dbReference>
<evidence type="ECO:0000313" key="6">
    <source>
        <dbReference type="EMBL" id="OOR04730.1"/>
    </source>
</evidence>
<dbReference type="PANTHER" id="PTHR30237:SF6">
    <property type="entry name" value="CARBOXYPEPTIDASE YOCD-RELATED"/>
    <property type="match status" value="1"/>
</dbReference>
<dbReference type="InterPro" id="IPR040921">
    <property type="entry name" value="Peptidase_S66C"/>
</dbReference>
<dbReference type="Gene3D" id="3.40.50.10740">
    <property type="entry name" value="Class I glutamine amidotransferase-like"/>
    <property type="match status" value="1"/>
</dbReference>
<dbReference type="CDD" id="cd07062">
    <property type="entry name" value="Peptidase_S66_mccF_like"/>
    <property type="match status" value="1"/>
</dbReference>
<accession>A0A1S9T460</accession>
<evidence type="ECO:0000256" key="1">
    <source>
        <dbReference type="ARBA" id="ARBA00010233"/>
    </source>
</evidence>
<dbReference type="SUPFAM" id="SSF52317">
    <property type="entry name" value="Class I glutamine amidotransferase-like"/>
    <property type="match status" value="1"/>
</dbReference>
<feature type="domain" description="LD-carboxypeptidase C-terminal" evidence="5">
    <location>
        <begin position="216"/>
        <end position="332"/>
    </location>
</feature>
<dbReference type="InterPro" id="IPR003507">
    <property type="entry name" value="S66_fam"/>
</dbReference>
<dbReference type="RefSeq" id="WP_165690446.1">
    <property type="nucleotide sequence ID" value="NZ_JBCMNA010000026.1"/>
</dbReference>
<dbReference type="PANTHER" id="PTHR30237">
    <property type="entry name" value="MURAMOYLTETRAPEPTIDE CARBOXYPEPTIDASE"/>
    <property type="match status" value="1"/>
</dbReference>
<reference evidence="6 7" key="1">
    <citation type="submission" date="2017-01" db="EMBL/GenBank/DDBJ databases">
        <title>Bacillus cereus isolates.</title>
        <authorList>
            <person name="Beno S.M."/>
        </authorList>
    </citation>
    <scope>NUCLEOTIDE SEQUENCE [LARGE SCALE GENOMIC DNA]</scope>
    <source>
        <strain evidence="6 7">FSL W7-1108</strain>
    </source>
</reference>
<dbReference type="Pfam" id="PF02016">
    <property type="entry name" value="Peptidase_S66"/>
    <property type="match status" value="1"/>
</dbReference>
<gene>
    <name evidence="6" type="ORF">BW900_20305</name>
</gene>
<feature type="active site" description="Charge relay system" evidence="3">
    <location>
        <position position="246"/>
    </location>
</feature>
<evidence type="ECO:0000259" key="5">
    <source>
        <dbReference type="Pfam" id="PF17676"/>
    </source>
</evidence>
<keyword evidence="2" id="KW-0378">Hydrolase</keyword>
<sequence>MLKYFLNLNILSFKGVNLVLPTKLKKGNEIRVISPSCSSSIVSNENRDLAIKRLTDIGFQVTFSKYADEIDRFASSSISSRVQDLHEAFRDPNVKAILTTLGGYNSNGLLKHLDYDLIRENPKIFCGYSDITALSNAIYAKTGLVTYSGPHFSSFGMEKGLDYTTDYFLKCLTSHEPIEILPAETWSDDSWYMDQENREFIKNEGYVSIQEGEAMGDIIGGNMSTFNLLQGTPYMPSLQGKILFLEEDSLTGKSTLKTFDRYLHSLMHQPDFEHVKGIVIGRMQKGAECTIEDIQEMIASKPELTHIPIIANTSFGHTTPIFTFPIGGRAKIISNKESSAITILTH</sequence>
<protein>
    <submittedName>
        <fullName evidence="6">LD-carboxypeptidase</fullName>
    </submittedName>
</protein>
<dbReference type="Gene3D" id="3.50.30.60">
    <property type="entry name" value="LD-carboxypeptidase A C-terminal domain-like"/>
    <property type="match status" value="1"/>
</dbReference>
<name>A0A1S9T460_BACMY</name>
<evidence type="ECO:0000256" key="2">
    <source>
        <dbReference type="ARBA" id="ARBA00022801"/>
    </source>
</evidence>
<evidence type="ECO:0000256" key="3">
    <source>
        <dbReference type="PIRSR" id="PIRSR028757-1"/>
    </source>
</evidence>
<comment type="caution">
    <text evidence="6">The sequence shown here is derived from an EMBL/GenBank/DDBJ whole genome shotgun (WGS) entry which is preliminary data.</text>
</comment>
<feature type="active site" description="Nucleophile" evidence="3">
    <location>
        <position position="129"/>
    </location>
</feature>
<dbReference type="InterPro" id="IPR027461">
    <property type="entry name" value="Carboxypeptidase_A_C_sf"/>
</dbReference>
<dbReference type="SUPFAM" id="SSF141986">
    <property type="entry name" value="LD-carboxypeptidase A C-terminal domain-like"/>
    <property type="match status" value="1"/>
</dbReference>
<evidence type="ECO:0000313" key="7">
    <source>
        <dbReference type="Proteomes" id="UP000190696"/>
    </source>
</evidence>
<dbReference type="InterPro" id="IPR029062">
    <property type="entry name" value="Class_I_gatase-like"/>
</dbReference>
<organism evidence="6 7">
    <name type="scientific">Bacillus mycoides</name>
    <dbReference type="NCBI Taxonomy" id="1405"/>
    <lineage>
        <taxon>Bacteria</taxon>
        <taxon>Bacillati</taxon>
        <taxon>Bacillota</taxon>
        <taxon>Bacilli</taxon>
        <taxon>Bacillales</taxon>
        <taxon>Bacillaceae</taxon>
        <taxon>Bacillus</taxon>
        <taxon>Bacillus cereus group</taxon>
    </lineage>
</organism>
<dbReference type="InterPro" id="IPR027478">
    <property type="entry name" value="LdcA_N"/>
</dbReference>
<feature type="domain" description="LD-carboxypeptidase N-terminal" evidence="4">
    <location>
        <begin position="30"/>
        <end position="149"/>
    </location>
</feature>
<evidence type="ECO:0000259" key="4">
    <source>
        <dbReference type="Pfam" id="PF02016"/>
    </source>
</evidence>
<dbReference type="AlphaFoldDB" id="A0A1S9T460"/>
<dbReference type="PIRSF" id="PIRSF028757">
    <property type="entry name" value="LD-carboxypeptidase"/>
    <property type="match status" value="1"/>
</dbReference>
<proteinExistence type="inferred from homology"/>
<dbReference type="EMBL" id="MUAI01000021">
    <property type="protein sequence ID" value="OOR04730.1"/>
    <property type="molecule type" value="Genomic_DNA"/>
</dbReference>
<dbReference type="GO" id="GO:0016787">
    <property type="term" value="F:hydrolase activity"/>
    <property type="evidence" value="ECO:0007669"/>
    <property type="project" value="UniProtKB-KW"/>
</dbReference>
<feature type="active site" description="Charge relay system" evidence="3">
    <location>
        <position position="317"/>
    </location>
</feature>
<comment type="similarity">
    <text evidence="1">Belongs to the peptidase S66 family.</text>
</comment>